<name>A0ABT3RGP8_9BACT</name>
<dbReference type="EMBL" id="JAPFQO010000007">
    <property type="protein sequence ID" value="MCX2740563.1"/>
    <property type="molecule type" value="Genomic_DNA"/>
</dbReference>
<proteinExistence type="predicted"/>
<gene>
    <name evidence="1" type="ORF">OO017_11445</name>
</gene>
<organism evidence="1 2">
    <name type="scientific">Pontibacter anaerobius</name>
    <dbReference type="NCBI Taxonomy" id="2993940"/>
    <lineage>
        <taxon>Bacteria</taxon>
        <taxon>Pseudomonadati</taxon>
        <taxon>Bacteroidota</taxon>
        <taxon>Cytophagia</taxon>
        <taxon>Cytophagales</taxon>
        <taxon>Hymenobacteraceae</taxon>
        <taxon>Pontibacter</taxon>
    </lineage>
</organism>
<sequence>MKKSYLAIAALLVFILFNIWNHYRVKQRGEQDSEIFYTSGINGKITYLSANVGAVYFKVGNSEAKYMFIPTSVSGKGEERFSAFATKGDSISKPANATVLKLYKDDKVYKYKFKKLHEQPHQNKKVKPKER</sequence>
<keyword evidence="2" id="KW-1185">Reference proteome</keyword>
<evidence type="ECO:0000313" key="1">
    <source>
        <dbReference type="EMBL" id="MCX2740563.1"/>
    </source>
</evidence>
<dbReference type="Proteomes" id="UP001207228">
    <property type="component" value="Unassembled WGS sequence"/>
</dbReference>
<comment type="caution">
    <text evidence="1">The sequence shown here is derived from an EMBL/GenBank/DDBJ whole genome shotgun (WGS) entry which is preliminary data.</text>
</comment>
<reference evidence="1 2" key="1">
    <citation type="submission" date="2022-11" db="EMBL/GenBank/DDBJ databases">
        <title>The characterization of three novel Bacteroidetes species and genomic analysis of their roles in tidal elemental geochemical cycles.</title>
        <authorList>
            <person name="Ma K.-J."/>
        </authorList>
    </citation>
    <scope>NUCLEOTIDE SEQUENCE [LARGE SCALE GENOMIC DNA]</scope>
    <source>
        <strain evidence="1 2">M82</strain>
    </source>
</reference>
<protein>
    <submittedName>
        <fullName evidence="1">Uncharacterized protein</fullName>
    </submittedName>
</protein>
<accession>A0ABT3RGP8</accession>
<dbReference type="RefSeq" id="WP_266052627.1">
    <property type="nucleotide sequence ID" value="NZ_JAPFQO010000007.1"/>
</dbReference>
<evidence type="ECO:0000313" key="2">
    <source>
        <dbReference type="Proteomes" id="UP001207228"/>
    </source>
</evidence>